<sequence>MPDSAQLACHYPPTEYPTDNLVSYIQSAVLPPLPYCLSGRDTLLASPQLLNSNYPSFRHARRLTDDFFNSRVQEHTRLLIPKASPGRNTFEGEWPPRGLTVPHPTFYTDQYHLGLALGIHAVYEHIAKLPLATVSKIIQILSAANSLTSEMCHWPVINPVWKEGYGFGDFDGLGYVVWGHNFTYASNLGSPYAELLTKSTMRSAIVVTFESDWAFDGGTALHEFTGYCSNPQEASTRASELWRKILHLCRERDTSYFVYSTYNYWIFGSFSLDWTHATVSPVKTYDCQGPTILECLCCWLLESNRDERKWLNPDVAELSEVEGSLEEIAASPTSNKTTVLGSSLPSRKSGNMCCTRPDSTLNKRVDDTSSQSYLSNLVTARGEPTIQLQSAKTEDVFGDEAGWIVDPDFAIKADLQVNRCSSPDVYPSDDGGGLADPLNRRLVPYSPLHNRRR</sequence>
<evidence type="ECO:0000256" key="1">
    <source>
        <dbReference type="SAM" id="MobiDB-lite"/>
    </source>
</evidence>
<feature type="region of interest" description="Disordered" evidence="1">
    <location>
        <begin position="428"/>
        <end position="453"/>
    </location>
</feature>
<name>A0A067PZ05_9AGAM</name>
<feature type="region of interest" description="Disordered" evidence="1">
    <location>
        <begin position="332"/>
        <end position="351"/>
    </location>
</feature>
<keyword evidence="3" id="KW-1185">Reference proteome</keyword>
<accession>A0A067PZ05</accession>
<gene>
    <name evidence="2" type="ORF">JAAARDRAFT_48328</name>
</gene>
<evidence type="ECO:0000313" key="3">
    <source>
        <dbReference type="Proteomes" id="UP000027265"/>
    </source>
</evidence>
<evidence type="ECO:0000313" key="2">
    <source>
        <dbReference type="EMBL" id="KDQ56482.1"/>
    </source>
</evidence>
<dbReference type="EMBL" id="KL197722">
    <property type="protein sequence ID" value="KDQ56482.1"/>
    <property type="molecule type" value="Genomic_DNA"/>
</dbReference>
<dbReference type="HOGENOM" id="CLU_604201_0_0_1"/>
<dbReference type="AlphaFoldDB" id="A0A067PZ05"/>
<proteinExistence type="predicted"/>
<protein>
    <submittedName>
        <fullName evidence="2">Uncharacterized protein</fullName>
    </submittedName>
</protein>
<feature type="compositionally biased region" description="Polar residues" evidence="1">
    <location>
        <begin position="332"/>
        <end position="349"/>
    </location>
</feature>
<reference evidence="3" key="1">
    <citation type="journal article" date="2014" name="Proc. Natl. Acad. Sci. U.S.A.">
        <title>Extensive sampling of basidiomycete genomes demonstrates inadequacy of the white-rot/brown-rot paradigm for wood decay fungi.</title>
        <authorList>
            <person name="Riley R."/>
            <person name="Salamov A.A."/>
            <person name="Brown D.W."/>
            <person name="Nagy L.G."/>
            <person name="Floudas D."/>
            <person name="Held B.W."/>
            <person name="Levasseur A."/>
            <person name="Lombard V."/>
            <person name="Morin E."/>
            <person name="Otillar R."/>
            <person name="Lindquist E.A."/>
            <person name="Sun H."/>
            <person name="LaButti K.M."/>
            <person name="Schmutz J."/>
            <person name="Jabbour D."/>
            <person name="Luo H."/>
            <person name="Baker S.E."/>
            <person name="Pisabarro A.G."/>
            <person name="Walton J.D."/>
            <person name="Blanchette R.A."/>
            <person name="Henrissat B."/>
            <person name="Martin F."/>
            <person name="Cullen D."/>
            <person name="Hibbett D.S."/>
            <person name="Grigoriev I.V."/>
        </authorList>
    </citation>
    <scope>NUCLEOTIDE SEQUENCE [LARGE SCALE GENOMIC DNA]</scope>
    <source>
        <strain evidence="3">MUCL 33604</strain>
    </source>
</reference>
<organism evidence="2 3">
    <name type="scientific">Jaapia argillacea MUCL 33604</name>
    <dbReference type="NCBI Taxonomy" id="933084"/>
    <lineage>
        <taxon>Eukaryota</taxon>
        <taxon>Fungi</taxon>
        <taxon>Dikarya</taxon>
        <taxon>Basidiomycota</taxon>
        <taxon>Agaricomycotina</taxon>
        <taxon>Agaricomycetes</taxon>
        <taxon>Agaricomycetidae</taxon>
        <taxon>Jaapiales</taxon>
        <taxon>Jaapiaceae</taxon>
        <taxon>Jaapia</taxon>
    </lineage>
</organism>
<dbReference type="OrthoDB" id="2579508at2759"/>
<dbReference type="InParanoid" id="A0A067PZ05"/>
<dbReference type="Proteomes" id="UP000027265">
    <property type="component" value="Unassembled WGS sequence"/>
</dbReference>